<dbReference type="Proteomes" id="UP001652625">
    <property type="component" value="Chromosome 09"/>
</dbReference>
<evidence type="ECO:0000259" key="1">
    <source>
        <dbReference type="Pfam" id="PF14291"/>
    </source>
</evidence>
<organism evidence="2 3">
    <name type="scientific">Hydra vulgaris</name>
    <name type="common">Hydra</name>
    <name type="synonym">Hydra attenuata</name>
    <dbReference type="NCBI Taxonomy" id="6087"/>
    <lineage>
        <taxon>Eukaryota</taxon>
        <taxon>Metazoa</taxon>
        <taxon>Cnidaria</taxon>
        <taxon>Hydrozoa</taxon>
        <taxon>Hydroidolina</taxon>
        <taxon>Anthoathecata</taxon>
        <taxon>Aplanulata</taxon>
        <taxon>Hydridae</taxon>
        <taxon>Hydra</taxon>
    </lineage>
</organism>
<name>A0ABM4CM59_HYDVU</name>
<evidence type="ECO:0000313" key="2">
    <source>
        <dbReference type="Proteomes" id="UP001652625"/>
    </source>
</evidence>
<accession>A0ABM4CM59</accession>
<evidence type="ECO:0000313" key="3">
    <source>
        <dbReference type="RefSeq" id="XP_065662891.1"/>
    </source>
</evidence>
<reference evidence="3" key="1">
    <citation type="submission" date="2025-08" db="UniProtKB">
        <authorList>
            <consortium name="RefSeq"/>
        </authorList>
    </citation>
    <scope>IDENTIFICATION</scope>
</reference>
<dbReference type="Pfam" id="PF14291">
    <property type="entry name" value="DUF4371"/>
    <property type="match status" value="1"/>
</dbReference>
<dbReference type="PANTHER" id="PTHR45749">
    <property type="match status" value="1"/>
</dbReference>
<sequence>MITPTNKMFNFLSDNYFIRPGNQNYEEFFKKYPCQPTIDDITNLPFKPNLIFYREDKVNRRWLSYSLEKNALFCTMCLAYSNITNESSFVNRGMTDWRHTLQRVKEHENSKTHENCVNCHMLKSKGKDIYNLMFTNEGSIRQKNIIERKQVLERIIDVVKLIGKRGLAFRAHRSEPVSSLSLESNQDNHGNFGCGKLIQDSILLDIQEAGIFSLQIDTTQDIIHKDQCSIVVRYVKGNIYERLVAVLNCKSSTGKDICNLISTFIKNSGLHIKNCIGNSTDGAANMRGQYNGFTSWLSKEWPGQIHVWCYAHVLNLVVTDATSSVIEGTSLFQLLNSCAVFLRESYQRMDVWGNTSVK</sequence>
<dbReference type="GeneID" id="136085506"/>
<dbReference type="PANTHER" id="PTHR45749:SF21">
    <property type="entry name" value="DUF4371 DOMAIN-CONTAINING PROTEIN"/>
    <property type="match status" value="1"/>
</dbReference>
<dbReference type="InterPro" id="IPR025398">
    <property type="entry name" value="DUF4371"/>
</dbReference>
<gene>
    <name evidence="3" type="primary">LOC136085506</name>
</gene>
<dbReference type="SUPFAM" id="SSF53098">
    <property type="entry name" value="Ribonuclease H-like"/>
    <property type="match status" value="1"/>
</dbReference>
<keyword evidence="2" id="KW-1185">Reference proteome</keyword>
<proteinExistence type="predicted"/>
<feature type="domain" description="DUF4371" evidence="1">
    <location>
        <begin position="198"/>
        <end position="292"/>
    </location>
</feature>
<protein>
    <submittedName>
        <fullName evidence="3">Uncharacterized protein LOC136085506</fullName>
    </submittedName>
</protein>
<dbReference type="RefSeq" id="XP_065662891.1">
    <property type="nucleotide sequence ID" value="XM_065806819.1"/>
</dbReference>
<dbReference type="InterPro" id="IPR012337">
    <property type="entry name" value="RNaseH-like_sf"/>
</dbReference>